<dbReference type="HOGENOM" id="CLU_139738_0_0_11"/>
<dbReference type="InterPro" id="IPR019965">
    <property type="entry name" value="PPOX_F420-dep_Rv2061_put"/>
</dbReference>
<sequence>MRHAERRAAVPLAPVARHDGAVDTESELARLDSEKYVSLVTFRKTGAEVATPVWIARDGAELLVFSERHAGKVKRIRNNPEVRLTACDVLGKKTHGPTVTGTARVLDDAGSEHARRVIARRYGVLGRLTMFFSRLRGGPQRTVGIAITLTD</sequence>
<dbReference type="GO" id="GO:0005829">
    <property type="term" value="C:cytosol"/>
    <property type="evidence" value="ECO:0007669"/>
    <property type="project" value="TreeGrafter"/>
</dbReference>
<dbReference type="GO" id="GO:0070967">
    <property type="term" value="F:coenzyme F420 binding"/>
    <property type="evidence" value="ECO:0007669"/>
    <property type="project" value="TreeGrafter"/>
</dbReference>
<evidence type="ECO:0000313" key="3">
    <source>
        <dbReference type="EMBL" id="EHY88462.1"/>
    </source>
</evidence>
<dbReference type="NCBIfam" id="TIGR03666">
    <property type="entry name" value="Rv2061_F420"/>
    <property type="match status" value="1"/>
</dbReference>
<reference evidence="3 4" key="1">
    <citation type="journal article" date="2012" name="Stand. Genomic Sci.">
        <title>Genome sequence of the soil bacterium Saccharomonospora azurea type strain (NA-128(T)).</title>
        <authorList>
            <person name="Klenk H.P."/>
            <person name="Held B."/>
            <person name="Lucas S."/>
            <person name="Lapidus A."/>
            <person name="Copeland A."/>
            <person name="Hammon N."/>
            <person name="Pitluck S."/>
            <person name="Goodwin L.A."/>
            <person name="Han C."/>
            <person name="Tapia R."/>
            <person name="Brambilla E.M."/>
            <person name="Potter G."/>
            <person name="Land M."/>
            <person name="Ivanova N."/>
            <person name="Rohde M."/>
            <person name="Goker M."/>
            <person name="Detter J.C."/>
            <person name="Kyrpides N.C."/>
            <person name="Woyke T."/>
        </authorList>
    </citation>
    <scope>NUCLEOTIDE SEQUENCE [LARGE SCALE GENOMIC DNA]</scope>
    <source>
        <strain evidence="3 4">NA-128</strain>
    </source>
</reference>
<dbReference type="InterPro" id="IPR012349">
    <property type="entry name" value="Split_barrel_FMN-bd"/>
</dbReference>
<gene>
    <name evidence="3" type="ORF">SacazDRAFT_01534</name>
</gene>
<evidence type="ECO:0000256" key="1">
    <source>
        <dbReference type="ARBA" id="ARBA00023002"/>
    </source>
</evidence>
<dbReference type="Proteomes" id="UP000004705">
    <property type="component" value="Chromosome"/>
</dbReference>
<accession>H8G8Q3</accession>
<dbReference type="AlphaFoldDB" id="H8G8Q3"/>
<dbReference type="InterPro" id="IPR011576">
    <property type="entry name" value="Pyridox_Oxase_N"/>
</dbReference>
<evidence type="ECO:0000259" key="2">
    <source>
        <dbReference type="Pfam" id="PF01243"/>
    </source>
</evidence>
<dbReference type="InterPro" id="IPR052019">
    <property type="entry name" value="F420H2_bilvrd_red/Heme_oxyg"/>
</dbReference>
<proteinExistence type="predicted"/>
<dbReference type="Pfam" id="PF01243">
    <property type="entry name" value="PNPOx_N"/>
    <property type="match status" value="1"/>
</dbReference>
<keyword evidence="1" id="KW-0560">Oxidoreductase</keyword>
<protein>
    <submittedName>
        <fullName evidence="3">PPOX class probable F420-dependent enzyme, Rv2061 family</fullName>
    </submittedName>
</protein>
<dbReference type="SUPFAM" id="SSF50475">
    <property type="entry name" value="FMN-binding split barrel"/>
    <property type="match status" value="1"/>
</dbReference>
<dbReference type="PANTHER" id="PTHR35176">
    <property type="entry name" value="HEME OXYGENASE HI_0854-RELATED"/>
    <property type="match status" value="1"/>
</dbReference>
<dbReference type="RefSeq" id="WP_005440195.1">
    <property type="nucleotide sequence ID" value="NZ_CM001466.1"/>
</dbReference>
<dbReference type="OrthoDB" id="5738083at2"/>
<organism evidence="3 4">
    <name type="scientific">Saccharomonospora azurea NA-128</name>
    <dbReference type="NCBI Taxonomy" id="882081"/>
    <lineage>
        <taxon>Bacteria</taxon>
        <taxon>Bacillati</taxon>
        <taxon>Actinomycetota</taxon>
        <taxon>Actinomycetes</taxon>
        <taxon>Pseudonocardiales</taxon>
        <taxon>Pseudonocardiaceae</taxon>
        <taxon>Saccharomonospora</taxon>
    </lineage>
</organism>
<dbReference type="Gene3D" id="2.30.110.10">
    <property type="entry name" value="Electron Transport, Fmn-binding Protein, Chain A"/>
    <property type="match status" value="1"/>
</dbReference>
<keyword evidence="4" id="KW-1185">Reference proteome</keyword>
<feature type="domain" description="Pyridoxamine 5'-phosphate oxidase N-terminal" evidence="2">
    <location>
        <begin position="29"/>
        <end position="123"/>
    </location>
</feature>
<evidence type="ECO:0000313" key="4">
    <source>
        <dbReference type="Proteomes" id="UP000004705"/>
    </source>
</evidence>
<dbReference type="GO" id="GO:0016627">
    <property type="term" value="F:oxidoreductase activity, acting on the CH-CH group of donors"/>
    <property type="evidence" value="ECO:0007669"/>
    <property type="project" value="TreeGrafter"/>
</dbReference>
<name>H8G8Q3_9PSEU</name>
<dbReference type="PANTHER" id="PTHR35176:SF11">
    <property type="entry name" value="PYRIDOXAMINE 5'-PHOSPHATE OXIDASE FAMILY PROTEIN"/>
    <property type="match status" value="1"/>
</dbReference>
<dbReference type="EMBL" id="CM001466">
    <property type="protein sequence ID" value="EHY88462.1"/>
    <property type="molecule type" value="Genomic_DNA"/>
</dbReference>